<dbReference type="STRING" id="218672.SAMN04489759_102360"/>
<protein>
    <recommendedName>
        <fullName evidence="3">VWFA domain-containing protein</fullName>
    </recommendedName>
</protein>
<dbReference type="OrthoDB" id="9792179at2"/>
<gene>
    <name evidence="1" type="ORF">SAMN04489759_102360</name>
</gene>
<dbReference type="InterPro" id="IPR010607">
    <property type="entry name" value="DUF1194"/>
</dbReference>
<dbReference type="AlphaFoldDB" id="A0A1G7LP97"/>
<keyword evidence="2" id="KW-1185">Reference proteome</keyword>
<evidence type="ECO:0000313" key="1">
    <source>
        <dbReference type="EMBL" id="SDF51348.1"/>
    </source>
</evidence>
<dbReference type="Proteomes" id="UP000199399">
    <property type="component" value="Unassembled WGS sequence"/>
</dbReference>
<dbReference type="EMBL" id="FNBP01000002">
    <property type="protein sequence ID" value="SDF51348.1"/>
    <property type="molecule type" value="Genomic_DNA"/>
</dbReference>
<proteinExistence type="predicted"/>
<sequence length="247" mass="26317">MGQHGEHRPLVRFCISAALALMLVPMAGQAAPCRLALLLALDVSSSVDPEEDKLQRGGLAAALRSPEVARAFFADDAPVALAAYEWSGQSHQKVVLDWTLIDHPDALLRAADTIDASQRSATTLPTAMGHALRFGATYFDQAPRCDARTLDMAGDGQNNEGFGPLTAYDDPAFAGITVNGLVVNAADFEGEIGLIGFYRREVLHGPGAFMVIATGFADFERAMRAKLIREVSPATLGALPRALERNG</sequence>
<dbReference type="SUPFAM" id="SSF53300">
    <property type="entry name" value="vWA-like"/>
    <property type="match status" value="1"/>
</dbReference>
<dbReference type="InterPro" id="IPR036465">
    <property type="entry name" value="vWFA_dom_sf"/>
</dbReference>
<evidence type="ECO:0008006" key="3">
    <source>
        <dbReference type="Google" id="ProtNLM"/>
    </source>
</evidence>
<name>A0A1G7LP97_9RHOB</name>
<evidence type="ECO:0000313" key="2">
    <source>
        <dbReference type="Proteomes" id="UP000199399"/>
    </source>
</evidence>
<dbReference type="Gene3D" id="3.40.50.410">
    <property type="entry name" value="von Willebrand factor, type A domain"/>
    <property type="match status" value="1"/>
</dbReference>
<organism evidence="1 2">
    <name type="scientific">Sulfitobacter delicatus</name>
    <dbReference type="NCBI Taxonomy" id="218672"/>
    <lineage>
        <taxon>Bacteria</taxon>
        <taxon>Pseudomonadati</taxon>
        <taxon>Pseudomonadota</taxon>
        <taxon>Alphaproteobacteria</taxon>
        <taxon>Rhodobacterales</taxon>
        <taxon>Roseobacteraceae</taxon>
        <taxon>Sulfitobacter</taxon>
    </lineage>
</organism>
<dbReference type="Pfam" id="PF06707">
    <property type="entry name" value="DUF1194"/>
    <property type="match status" value="1"/>
</dbReference>
<reference evidence="2" key="1">
    <citation type="submission" date="2016-10" db="EMBL/GenBank/DDBJ databases">
        <authorList>
            <person name="Varghese N."/>
            <person name="Submissions S."/>
        </authorList>
    </citation>
    <scope>NUCLEOTIDE SEQUENCE [LARGE SCALE GENOMIC DNA]</scope>
    <source>
        <strain evidence="2">DSM 16477</strain>
    </source>
</reference>
<accession>A0A1G7LP97</accession>